<feature type="transmembrane region" description="Helical" evidence="1">
    <location>
        <begin position="12"/>
        <end position="30"/>
    </location>
</feature>
<keyword evidence="1" id="KW-1133">Transmembrane helix</keyword>
<gene>
    <name evidence="2" type="ORF">LNTAR_00260</name>
</gene>
<dbReference type="Pfam" id="PF14248">
    <property type="entry name" value="DUF4345"/>
    <property type="match status" value="1"/>
</dbReference>
<keyword evidence="1" id="KW-0472">Membrane</keyword>
<dbReference type="InterPro" id="IPR025597">
    <property type="entry name" value="DUF4345"/>
</dbReference>
<organism evidence="2 3">
    <name type="scientific">Lentisphaera araneosa HTCC2155</name>
    <dbReference type="NCBI Taxonomy" id="313628"/>
    <lineage>
        <taxon>Bacteria</taxon>
        <taxon>Pseudomonadati</taxon>
        <taxon>Lentisphaerota</taxon>
        <taxon>Lentisphaeria</taxon>
        <taxon>Lentisphaerales</taxon>
        <taxon>Lentisphaeraceae</taxon>
        <taxon>Lentisphaera</taxon>
    </lineage>
</organism>
<name>A6DK89_9BACT</name>
<protein>
    <recommendedName>
        <fullName evidence="4">DUF4345 domain-containing protein</fullName>
    </recommendedName>
</protein>
<dbReference type="AlphaFoldDB" id="A6DK89"/>
<evidence type="ECO:0000313" key="2">
    <source>
        <dbReference type="EMBL" id="EDM27787.1"/>
    </source>
</evidence>
<feature type="transmembrane region" description="Helical" evidence="1">
    <location>
        <begin position="76"/>
        <end position="99"/>
    </location>
</feature>
<feature type="transmembrane region" description="Helical" evidence="1">
    <location>
        <begin position="105"/>
        <end position="123"/>
    </location>
</feature>
<keyword evidence="1" id="KW-0812">Transmembrane</keyword>
<feature type="transmembrane region" description="Helical" evidence="1">
    <location>
        <begin position="50"/>
        <end position="69"/>
    </location>
</feature>
<evidence type="ECO:0000313" key="3">
    <source>
        <dbReference type="Proteomes" id="UP000004947"/>
    </source>
</evidence>
<proteinExistence type="predicted"/>
<keyword evidence="3" id="KW-1185">Reference proteome</keyword>
<evidence type="ECO:0008006" key="4">
    <source>
        <dbReference type="Google" id="ProtNLM"/>
    </source>
</evidence>
<dbReference type="EMBL" id="ABCK01000007">
    <property type="protein sequence ID" value="EDM27787.1"/>
    <property type="molecule type" value="Genomic_DNA"/>
</dbReference>
<sequence>MFKNQKSAKISLFVVGILYGIFGIMFFLAPEKFAPSLGYTELTASSTIEIMAIYGGLELAIAIAVFAGLAKGDAKAAAFVCLISLLGFAGGRIIGLGIHGLQGNHLSFLILELVLALMSFYSYRKLSS</sequence>
<reference evidence="2 3" key="1">
    <citation type="journal article" date="2010" name="J. Bacteriol.">
        <title>Genome sequence of Lentisphaera araneosa HTCC2155T, the type species of the order Lentisphaerales in the phylum Lentisphaerae.</title>
        <authorList>
            <person name="Thrash J.C."/>
            <person name="Cho J.C."/>
            <person name="Vergin K.L."/>
            <person name="Morris R.M."/>
            <person name="Giovannoni S.J."/>
        </authorList>
    </citation>
    <scope>NUCLEOTIDE SEQUENCE [LARGE SCALE GENOMIC DNA]</scope>
    <source>
        <strain evidence="2 3">HTCC2155</strain>
    </source>
</reference>
<evidence type="ECO:0000256" key="1">
    <source>
        <dbReference type="SAM" id="Phobius"/>
    </source>
</evidence>
<accession>A6DK89</accession>
<comment type="caution">
    <text evidence="2">The sequence shown here is derived from an EMBL/GenBank/DDBJ whole genome shotgun (WGS) entry which is preliminary data.</text>
</comment>
<dbReference type="RefSeq" id="WP_007278302.1">
    <property type="nucleotide sequence ID" value="NZ_ABCK01000007.1"/>
</dbReference>
<dbReference type="Proteomes" id="UP000004947">
    <property type="component" value="Unassembled WGS sequence"/>
</dbReference>
<dbReference type="STRING" id="313628.LNTAR_00260"/>